<dbReference type="EMBL" id="CAJNNV010020262">
    <property type="protein sequence ID" value="CAE8607031.1"/>
    <property type="molecule type" value="Genomic_DNA"/>
</dbReference>
<dbReference type="InterPro" id="IPR036291">
    <property type="entry name" value="NAD(P)-bd_dom_sf"/>
</dbReference>
<gene>
    <name evidence="3" type="ORF">PGLA1383_LOCUS24979</name>
</gene>
<feature type="domain" description="Alcohol dehydrogenase-like C-terminal" evidence="2">
    <location>
        <begin position="91"/>
        <end position="219"/>
    </location>
</feature>
<dbReference type="Gene3D" id="3.90.180.10">
    <property type="entry name" value="Medium-chain alcohol dehydrogenases, catalytic domain"/>
    <property type="match status" value="1"/>
</dbReference>
<evidence type="ECO:0000313" key="4">
    <source>
        <dbReference type="Proteomes" id="UP000654075"/>
    </source>
</evidence>
<keyword evidence="4" id="KW-1185">Reference proteome</keyword>
<protein>
    <recommendedName>
        <fullName evidence="2">Alcohol dehydrogenase-like C-terminal domain-containing protein</fullName>
    </recommendedName>
</protein>
<comment type="caution">
    <text evidence="3">The sequence shown here is derived from an EMBL/GenBank/DDBJ whole genome shotgun (WGS) entry which is preliminary data.</text>
</comment>
<evidence type="ECO:0000259" key="2">
    <source>
        <dbReference type="Pfam" id="PF00107"/>
    </source>
</evidence>
<keyword evidence="1" id="KW-0560">Oxidoreductase</keyword>
<dbReference type="SUPFAM" id="SSF51735">
    <property type="entry name" value="NAD(P)-binding Rossmann-fold domains"/>
    <property type="match status" value="1"/>
</dbReference>
<organism evidence="3 4">
    <name type="scientific">Polarella glacialis</name>
    <name type="common">Dinoflagellate</name>
    <dbReference type="NCBI Taxonomy" id="89957"/>
    <lineage>
        <taxon>Eukaryota</taxon>
        <taxon>Sar</taxon>
        <taxon>Alveolata</taxon>
        <taxon>Dinophyceae</taxon>
        <taxon>Suessiales</taxon>
        <taxon>Suessiaceae</taxon>
        <taxon>Polarella</taxon>
    </lineage>
</organism>
<dbReference type="OMA" id="CVLYACE"/>
<proteinExistence type="predicted"/>
<dbReference type="InterPro" id="IPR050129">
    <property type="entry name" value="Zn_alcohol_dh"/>
</dbReference>
<dbReference type="Gene3D" id="3.40.50.720">
    <property type="entry name" value="NAD(P)-binding Rossmann-like Domain"/>
    <property type="match status" value="1"/>
</dbReference>
<dbReference type="InterPro" id="IPR013149">
    <property type="entry name" value="ADH-like_C"/>
</dbReference>
<name>A0A813EYH4_POLGL</name>
<accession>A0A813EYH4</accession>
<dbReference type="OrthoDB" id="434448at2759"/>
<dbReference type="GO" id="GO:0016491">
    <property type="term" value="F:oxidoreductase activity"/>
    <property type="evidence" value="ECO:0007669"/>
    <property type="project" value="UniProtKB-KW"/>
</dbReference>
<dbReference type="Proteomes" id="UP000654075">
    <property type="component" value="Unassembled WGS sequence"/>
</dbReference>
<dbReference type="AlphaFoldDB" id="A0A813EYH4"/>
<sequence length="260" mass="28023">MALPSSYFKAHAGSKQEWYQESVHGVLLENFPVRGGFSEIYTSHELYSYKLKECVPHMLAAQGLGTVLRMARRLGPVLGKSVVILGQGQNGLLATRLMAQMCAKQVIAVEPLGYRRAAALRFGATKAVSPEEAAQTIAAATDGKGADIVLEMVGHNQSTINDALEHVACAGIVVAFGVPDDRAYSGFEYSTFFRKNVTLIASVIPDPSVDFPEAVQLIEEGRFSTEGVFTHVLPLAQVQQAFQLASDYADGVVKVVVDFS</sequence>
<dbReference type="PANTHER" id="PTHR43401">
    <property type="entry name" value="L-THREONINE 3-DEHYDROGENASE"/>
    <property type="match status" value="1"/>
</dbReference>
<evidence type="ECO:0000313" key="3">
    <source>
        <dbReference type="EMBL" id="CAE8607031.1"/>
    </source>
</evidence>
<dbReference type="Pfam" id="PF00107">
    <property type="entry name" value="ADH_zinc_N"/>
    <property type="match status" value="1"/>
</dbReference>
<evidence type="ECO:0000256" key="1">
    <source>
        <dbReference type="ARBA" id="ARBA00023002"/>
    </source>
</evidence>
<dbReference type="PANTHER" id="PTHR43401:SF2">
    <property type="entry name" value="L-THREONINE 3-DEHYDROGENASE"/>
    <property type="match status" value="1"/>
</dbReference>
<reference evidence="3" key="1">
    <citation type="submission" date="2021-02" db="EMBL/GenBank/DDBJ databases">
        <authorList>
            <person name="Dougan E. K."/>
            <person name="Rhodes N."/>
            <person name="Thang M."/>
            <person name="Chan C."/>
        </authorList>
    </citation>
    <scope>NUCLEOTIDE SEQUENCE</scope>
</reference>